<evidence type="ECO:0000259" key="6">
    <source>
        <dbReference type="PROSITE" id="PS50089"/>
    </source>
</evidence>
<dbReference type="GO" id="GO:0061630">
    <property type="term" value="F:ubiquitin protein ligase activity"/>
    <property type="evidence" value="ECO:0007669"/>
    <property type="project" value="TreeGrafter"/>
</dbReference>
<dbReference type="InterPro" id="IPR013083">
    <property type="entry name" value="Znf_RING/FYVE/PHD"/>
</dbReference>
<dbReference type="CDD" id="cd16454">
    <property type="entry name" value="RING-H2_PA-TM-RING"/>
    <property type="match status" value="1"/>
</dbReference>
<keyword evidence="3" id="KW-0862">Zinc</keyword>
<feature type="domain" description="RING-type" evidence="6">
    <location>
        <begin position="134"/>
        <end position="178"/>
    </location>
</feature>
<feature type="region of interest" description="Disordered" evidence="5">
    <location>
        <begin position="1"/>
        <end position="59"/>
    </location>
</feature>
<name>A0A9P3HHS9_9FUNG</name>
<dbReference type="SMART" id="SM00184">
    <property type="entry name" value="RING"/>
    <property type="match status" value="1"/>
</dbReference>
<evidence type="ECO:0000256" key="4">
    <source>
        <dbReference type="PROSITE-ProRule" id="PRU00175"/>
    </source>
</evidence>
<evidence type="ECO:0000313" key="8">
    <source>
        <dbReference type="Proteomes" id="UP000827284"/>
    </source>
</evidence>
<dbReference type="PANTHER" id="PTHR15710:SF243">
    <property type="entry name" value="E3 UBIQUITIN-PROTEIN LIGASE PRAJA-2 ISOFORM X1"/>
    <property type="match status" value="1"/>
</dbReference>
<dbReference type="GO" id="GO:0016567">
    <property type="term" value="P:protein ubiquitination"/>
    <property type="evidence" value="ECO:0007669"/>
    <property type="project" value="TreeGrafter"/>
</dbReference>
<dbReference type="GO" id="GO:0008270">
    <property type="term" value="F:zinc ion binding"/>
    <property type="evidence" value="ECO:0007669"/>
    <property type="project" value="UniProtKB-KW"/>
</dbReference>
<evidence type="ECO:0000313" key="7">
    <source>
        <dbReference type="EMBL" id="GJJ76831.1"/>
    </source>
</evidence>
<dbReference type="PROSITE" id="PS50089">
    <property type="entry name" value="ZF_RING_2"/>
    <property type="match status" value="1"/>
</dbReference>
<comment type="caution">
    <text evidence="7">The sequence shown here is derived from an EMBL/GenBank/DDBJ whole genome shotgun (WGS) entry which is preliminary data.</text>
</comment>
<evidence type="ECO:0000256" key="3">
    <source>
        <dbReference type="ARBA" id="ARBA00022833"/>
    </source>
</evidence>
<feature type="compositionally biased region" description="Polar residues" evidence="5">
    <location>
        <begin position="46"/>
        <end position="55"/>
    </location>
</feature>
<dbReference type="PANTHER" id="PTHR15710">
    <property type="entry name" value="E3 UBIQUITIN-PROTEIN LIGASE PRAJA"/>
    <property type="match status" value="1"/>
</dbReference>
<dbReference type="Proteomes" id="UP000827284">
    <property type="component" value="Unassembled WGS sequence"/>
</dbReference>
<evidence type="ECO:0000256" key="1">
    <source>
        <dbReference type="ARBA" id="ARBA00022723"/>
    </source>
</evidence>
<feature type="compositionally biased region" description="Basic and acidic residues" evidence="5">
    <location>
        <begin position="1"/>
        <end position="15"/>
    </location>
</feature>
<dbReference type="AlphaFoldDB" id="A0A9P3HHS9"/>
<dbReference type="Pfam" id="PF13639">
    <property type="entry name" value="zf-RING_2"/>
    <property type="match status" value="1"/>
</dbReference>
<proteinExistence type="predicted"/>
<evidence type="ECO:0000256" key="2">
    <source>
        <dbReference type="ARBA" id="ARBA00022771"/>
    </source>
</evidence>
<dbReference type="InterPro" id="IPR001841">
    <property type="entry name" value="Znf_RING"/>
</dbReference>
<keyword evidence="2 4" id="KW-0863">Zinc-finger</keyword>
<reference evidence="7" key="1">
    <citation type="submission" date="2021-11" db="EMBL/GenBank/DDBJ databases">
        <authorList>
            <person name="Herlambang A."/>
            <person name="Guo Y."/>
            <person name="Takashima Y."/>
            <person name="Nishizawa T."/>
        </authorList>
    </citation>
    <scope>NUCLEOTIDE SEQUENCE</scope>
    <source>
        <strain evidence="7">E1425</strain>
    </source>
</reference>
<reference evidence="7" key="2">
    <citation type="journal article" date="2022" name="Microbiol. Resour. Announc.">
        <title>Whole-Genome Sequence of Entomortierella parvispora E1425, a Mucoromycotan Fungus Associated with Burkholderiaceae-Related Endosymbiotic Bacteria.</title>
        <authorList>
            <person name="Herlambang A."/>
            <person name="Guo Y."/>
            <person name="Takashima Y."/>
            <person name="Narisawa K."/>
            <person name="Ohta H."/>
            <person name="Nishizawa T."/>
        </authorList>
    </citation>
    <scope>NUCLEOTIDE SEQUENCE</scope>
    <source>
        <strain evidence="7">E1425</strain>
    </source>
</reference>
<keyword evidence="8" id="KW-1185">Reference proteome</keyword>
<dbReference type="GO" id="GO:0005737">
    <property type="term" value="C:cytoplasm"/>
    <property type="evidence" value="ECO:0007669"/>
    <property type="project" value="TreeGrafter"/>
</dbReference>
<dbReference type="EMBL" id="BQFW01000012">
    <property type="protein sequence ID" value="GJJ76831.1"/>
    <property type="molecule type" value="Genomic_DNA"/>
</dbReference>
<organism evidence="7 8">
    <name type="scientific">Entomortierella parvispora</name>
    <dbReference type="NCBI Taxonomy" id="205924"/>
    <lineage>
        <taxon>Eukaryota</taxon>
        <taxon>Fungi</taxon>
        <taxon>Fungi incertae sedis</taxon>
        <taxon>Mucoromycota</taxon>
        <taxon>Mortierellomycotina</taxon>
        <taxon>Mortierellomycetes</taxon>
        <taxon>Mortierellales</taxon>
        <taxon>Mortierellaceae</taxon>
        <taxon>Entomortierella</taxon>
    </lineage>
</organism>
<feature type="compositionally biased region" description="Low complexity" evidence="5">
    <location>
        <begin position="19"/>
        <end position="32"/>
    </location>
</feature>
<protein>
    <recommendedName>
        <fullName evidence="6">RING-type domain-containing protein</fullName>
    </recommendedName>
</protein>
<dbReference type="Gene3D" id="3.30.40.10">
    <property type="entry name" value="Zinc/RING finger domain, C3HC4 (zinc finger)"/>
    <property type="match status" value="1"/>
</dbReference>
<evidence type="ECO:0000256" key="5">
    <source>
        <dbReference type="SAM" id="MobiDB-lite"/>
    </source>
</evidence>
<gene>
    <name evidence="7" type="ORF">EMPS_09190</name>
</gene>
<sequence>MASYFDDHSLEDPYKARRPNNNNANSNSRFNPDLSHFMPREDTDETAQTPYQMGATSMPGEGDFRRLAQLFGTFRQREEALGDEEHQEFLDNLITQLMDEAGASGKHGPPPASKSFIRDLPFVPLKEVKRDDACIICNENFQENESKAGITKLPCKHFFDRDCIVPWLELHNNCPACRAEVPSDDPVWIKKKRDAELAKYAAEAEVDEDWMYS</sequence>
<accession>A0A9P3HHS9</accession>
<dbReference type="OrthoDB" id="8062037at2759"/>
<dbReference type="SUPFAM" id="SSF57850">
    <property type="entry name" value="RING/U-box"/>
    <property type="match status" value="1"/>
</dbReference>
<keyword evidence="1" id="KW-0479">Metal-binding</keyword>